<feature type="domain" description="Glycosyltransferase 2-like" evidence="1">
    <location>
        <begin position="13"/>
        <end position="119"/>
    </location>
</feature>
<dbReference type="Gene3D" id="3.90.550.10">
    <property type="entry name" value="Spore Coat Polysaccharide Biosynthesis Protein SpsA, Chain A"/>
    <property type="match status" value="1"/>
</dbReference>
<accession>A0ABU5LFY1</accession>
<dbReference type="SUPFAM" id="SSF53448">
    <property type="entry name" value="Nucleotide-diphospho-sugar transferases"/>
    <property type="match status" value="1"/>
</dbReference>
<dbReference type="CDD" id="cd00761">
    <property type="entry name" value="Glyco_tranf_GTA_type"/>
    <property type="match status" value="1"/>
</dbReference>
<dbReference type="PANTHER" id="PTHR43685">
    <property type="entry name" value="GLYCOSYLTRANSFERASE"/>
    <property type="match status" value="1"/>
</dbReference>
<dbReference type="PANTHER" id="PTHR43685:SF2">
    <property type="entry name" value="GLYCOSYLTRANSFERASE 2-LIKE DOMAIN-CONTAINING PROTEIN"/>
    <property type="match status" value="1"/>
</dbReference>
<name>A0ABU5LFY1_9GAMM</name>
<sequence length="335" mass="38636">MKGQISRHVPTVSVIVPNWNCAPWLPEAMASLLRQSSPPDEIIVIDDGSDDNSVPWLTALAQRHPQIKVLQGNRGGVSAARMKGLAHASGEYIYFMDADDFVSTALFADFRRVLARHREVELFCFGARMFYDLPADARQYETIHQRHISGLMPGGSTTLRSLLRHQSAHRVIWSAVMARRLIDRLQLQFLPIQNHEDAPWMFALYMGATQLYCTNQSYYYKRFMPGSLSQRTPDFSWVANYFIARRSSEAFLRARQPEGDEALLDDYYRTIMQGCLTQLRRHHLTIPAEWQAPTTALVRKMLEHNARMKLLWYCPTLYSGLQVCRQRLGRYSARH</sequence>
<proteinExistence type="predicted"/>
<dbReference type="Pfam" id="PF00535">
    <property type="entry name" value="Glycos_transf_2"/>
    <property type="match status" value="1"/>
</dbReference>
<keyword evidence="3" id="KW-1185">Reference proteome</keyword>
<protein>
    <submittedName>
        <fullName evidence="2">Glycosyltransferase</fullName>
    </submittedName>
</protein>
<dbReference type="Proteomes" id="UP001288620">
    <property type="component" value="Unassembled WGS sequence"/>
</dbReference>
<gene>
    <name evidence="2" type="ORF">N4G40_11360</name>
</gene>
<evidence type="ECO:0000259" key="1">
    <source>
        <dbReference type="Pfam" id="PF00535"/>
    </source>
</evidence>
<dbReference type="InterPro" id="IPR050834">
    <property type="entry name" value="Glycosyltransf_2"/>
</dbReference>
<dbReference type="InterPro" id="IPR001173">
    <property type="entry name" value="Glyco_trans_2-like"/>
</dbReference>
<dbReference type="InterPro" id="IPR029044">
    <property type="entry name" value="Nucleotide-diphossugar_trans"/>
</dbReference>
<reference evidence="3" key="1">
    <citation type="submission" date="2023-07" db="EMBL/GenBank/DDBJ databases">
        <title>Structural and functional analysis of rice phyllospheric bacteria for their antimicrobial properties and defense elicitation against blast disease.</title>
        <authorList>
            <person name="Sahu K.P."/>
            <person name="Asharani P."/>
            <person name="Kumar M."/>
            <person name="Reddy B."/>
            <person name="Kumar A."/>
        </authorList>
    </citation>
    <scope>NUCLEOTIDE SEQUENCE [LARGE SCALE GENOMIC DNA]</scope>
    <source>
        <strain evidence="3">OsEp_Plm_30P10</strain>
    </source>
</reference>
<organism evidence="2 3">
    <name type="scientific">Pantoea eucrina</name>
    <dbReference type="NCBI Taxonomy" id="472693"/>
    <lineage>
        <taxon>Bacteria</taxon>
        <taxon>Pseudomonadati</taxon>
        <taxon>Pseudomonadota</taxon>
        <taxon>Gammaproteobacteria</taxon>
        <taxon>Enterobacterales</taxon>
        <taxon>Erwiniaceae</taxon>
        <taxon>Pantoea</taxon>
    </lineage>
</organism>
<dbReference type="EMBL" id="JAOBTT010000001">
    <property type="protein sequence ID" value="MDZ7278862.1"/>
    <property type="molecule type" value="Genomic_DNA"/>
</dbReference>
<comment type="caution">
    <text evidence="2">The sequence shown here is derived from an EMBL/GenBank/DDBJ whole genome shotgun (WGS) entry which is preliminary data.</text>
</comment>
<evidence type="ECO:0000313" key="2">
    <source>
        <dbReference type="EMBL" id="MDZ7278862.1"/>
    </source>
</evidence>
<dbReference type="RefSeq" id="WP_322542784.1">
    <property type="nucleotide sequence ID" value="NZ_JAOBTT010000001.1"/>
</dbReference>
<evidence type="ECO:0000313" key="3">
    <source>
        <dbReference type="Proteomes" id="UP001288620"/>
    </source>
</evidence>